<name>A0A0F9BAQ7_9ZZZZ</name>
<feature type="non-terminal residue" evidence="2">
    <location>
        <position position="1"/>
    </location>
</feature>
<sequence>PKVEYTDPLSTVAGFRVLVNADFDKVSKDLRTCTNRYASDIFKFLRMGYNMAGCAAALDLSPAYVGVIVRIFIRELFNKYRLNEYMVE</sequence>
<evidence type="ECO:0000256" key="1">
    <source>
        <dbReference type="SAM" id="Phobius"/>
    </source>
</evidence>
<dbReference type="EMBL" id="LAZR01053095">
    <property type="protein sequence ID" value="KKK81501.1"/>
    <property type="molecule type" value="Genomic_DNA"/>
</dbReference>
<comment type="caution">
    <text evidence="2">The sequence shown here is derived from an EMBL/GenBank/DDBJ whole genome shotgun (WGS) entry which is preliminary data.</text>
</comment>
<gene>
    <name evidence="2" type="ORF">LCGC14_2812830</name>
</gene>
<reference evidence="2" key="1">
    <citation type="journal article" date="2015" name="Nature">
        <title>Complex archaea that bridge the gap between prokaryotes and eukaryotes.</title>
        <authorList>
            <person name="Spang A."/>
            <person name="Saw J.H."/>
            <person name="Jorgensen S.L."/>
            <person name="Zaremba-Niedzwiedzka K."/>
            <person name="Martijn J."/>
            <person name="Lind A.E."/>
            <person name="van Eijk R."/>
            <person name="Schleper C."/>
            <person name="Guy L."/>
            <person name="Ettema T.J."/>
        </authorList>
    </citation>
    <scope>NUCLEOTIDE SEQUENCE</scope>
</reference>
<proteinExistence type="predicted"/>
<feature type="transmembrane region" description="Helical" evidence="1">
    <location>
        <begin position="49"/>
        <end position="73"/>
    </location>
</feature>
<keyword evidence="1" id="KW-1133">Transmembrane helix</keyword>
<evidence type="ECO:0000313" key="2">
    <source>
        <dbReference type="EMBL" id="KKK81501.1"/>
    </source>
</evidence>
<organism evidence="2">
    <name type="scientific">marine sediment metagenome</name>
    <dbReference type="NCBI Taxonomy" id="412755"/>
    <lineage>
        <taxon>unclassified sequences</taxon>
        <taxon>metagenomes</taxon>
        <taxon>ecological metagenomes</taxon>
    </lineage>
</organism>
<keyword evidence="1" id="KW-0812">Transmembrane</keyword>
<accession>A0A0F9BAQ7</accession>
<keyword evidence="1" id="KW-0472">Membrane</keyword>
<protein>
    <submittedName>
        <fullName evidence="2">Uncharacterized protein</fullName>
    </submittedName>
</protein>
<dbReference type="AlphaFoldDB" id="A0A0F9BAQ7"/>